<protein>
    <submittedName>
        <fullName evidence="2">Type IV secretory pathway VirD4 components-like protein</fullName>
    </submittedName>
</protein>
<dbReference type="RefSeq" id="WP_015795887.1">
    <property type="nucleotide sequence ID" value="NC_013131.1"/>
</dbReference>
<dbReference type="AlphaFoldDB" id="C7Q8H1"/>
<dbReference type="SUPFAM" id="SSF52540">
    <property type="entry name" value="P-loop containing nucleoside triphosphate hydrolases"/>
    <property type="match status" value="1"/>
</dbReference>
<dbReference type="PANTHER" id="PTHR30121">
    <property type="entry name" value="UNCHARACTERIZED PROTEIN YJGR-RELATED"/>
    <property type="match status" value="1"/>
</dbReference>
<proteinExistence type="predicted"/>
<dbReference type="PANTHER" id="PTHR30121:SF6">
    <property type="entry name" value="SLR6007 PROTEIN"/>
    <property type="match status" value="1"/>
</dbReference>
<feature type="compositionally biased region" description="Basic and acidic residues" evidence="1">
    <location>
        <begin position="675"/>
        <end position="706"/>
    </location>
</feature>
<evidence type="ECO:0000313" key="3">
    <source>
        <dbReference type="Proteomes" id="UP000000851"/>
    </source>
</evidence>
<dbReference type="CDD" id="cd01127">
    <property type="entry name" value="TrwB_TraG_TraD_VirD4"/>
    <property type="match status" value="1"/>
</dbReference>
<dbReference type="InParanoid" id="C7Q8H1"/>
<sequence length="719" mass="77950">MTAWAWYEAFPPRGMTLEASTNVMRALAGRPRFGLLGLVPLAVFELWLYPERVRWLVGMDEQISDRLPGELMAQCPELVLVHTDNPKRPAVVAGREVRFKSLAYPIRGDVAEGVTAALLRIRQGLRPGEAVALQFVIGPGQFFAVLPQRRTPLDVLGFTSPPEPDSNDRRAFKRKVSEPLFAIRGRTGAVAKDPRRAAGLTRPVFSALALANDRHGRVQVSAQSSRVAHQLMAVMGRARTWSSIVNAGELATVIGWNIAEMDVPGSGNGFAPPPPELLDTGDNTSRPVGRSQHPATPNRPVHLPLRSYAAHCHVIAPTNAGKSTMLAHWAVAEAEAGRSLVVIEPKGDLVDDILSLLPEERRDDVVIIDPGADAHLPVISFNPLQGAVSDAERRADSLLGLFKELFGANIGPRSSDVLLHALIALSRSADGTLTDVMPFLSDERFRRSVLAHVSDPLTLAPWAAWFDTLSVGELGQVVAPIGNKLRIISARPSIRRLLGQPDPAFRLESIFECPTIVLVNLNAGAIGAEGSKIIGTLLLHQLWDAIQRQTTKPPKQRRAVPIFVDEFQGYTSGLDFADVLARARGAGAPFTVAHQHLDQLSPTLKSAVLANARSRVVFRPAEGDSAALATVLGKPVTADDLARLPAFHALVRVPLGGTPSPAFEVATLPLPKSTTDPRRLRRQSAERYGTDPKAIDDAILHRWRGDEPDEPVGARRKQP</sequence>
<name>C7Q8H1_CATAD</name>
<gene>
    <name evidence="2" type="ordered locus">Caci_7330</name>
</gene>
<reference evidence="2 3" key="1">
    <citation type="journal article" date="2009" name="Stand. Genomic Sci.">
        <title>Complete genome sequence of Catenulispora acidiphila type strain (ID 139908).</title>
        <authorList>
            <person name="Copeland A."/>
            <person name="Lapidus A."/>
            <person name="Glavina Del Rio T."/>
            <person name="Nolan M."/>
            <person name="Lucas S."/>
            <person name="Chen F."/>
            <person name="Tice H."/>
            <person name="Cheng J.F."/>
            <person name="Bruce D."/>
            <person name="Goodwin L."/>
            <person name="Pitluck S."/>
            <person name="Mikhailova N."/>
            <person name="Pati A."/>
            <person name="Ivanova N."/>
            <person name="Mavromatis K."/>
            <person name="Chen A."/>
            <person name="Palaniappan K."/>
            <person name="Chain P."/>
            <person name="Land M."/>
            <person name="Hauser L."/>
            <person name="Chang Y.J."/>
            <person name="Jeffries C.D."/>
            <person name="Chertkov O."/>
            <person name="Brettin T."/>
            <person name="Detter J.C."/>
            <person name="Han C."/>
            <person name="Ali Z."/>
            <person name="Tindall B.J."/>
            <person name="Goker M."/>
            <person name="Bristow J."/>
            <person name="Eisen J.A."/>
            <person name="Markowitz V."/>
            <person name="Hugenholtz P."/>
            <person name="Kyrpides N.C."/>
            <person name="Klenk H.P."/>
        </authorList>
    </citation>
    <scope>NUCLEOTIDE SEQUENCE [LARGE SCALE GENOMIC DNA]</scope>
    <source>
        <strain evidence="3">DSM 44928 / JCM 14897 / NBRC 102108 / NRRL B-24433 / ID139908</strain>
    </source>
</reference>
<dbReference type="InterPro" id="IPR027417">
    <property type="entry name" value="P-loop_NTPase"/>
</dbReference>
<evidence type="ECO:0000313" key="2">
    <source>
        <dbReference type="EMBL" id="ACU76159.1"/>
    </source>
</evidence>
<dbReference type="Proteomes" id="UP000000851">
    <property type="component" value="Chromosome"/>
</dbReference>
<dbReference type="InterPro" id="IPR051162">
    <property type="entry name" value="T4SS_component"/>
</dbReference>
<dbReference type="eggNOG" id="COG0433">
    <property type="taxonomic scope" value="Bacteria"/>
</dbReference>
<dbReference type="EMBL" id="CP001700">
    <property type="protein sequence ID" value="ACU76159.1"/>
    <property type="molecule type" value="Genomic_DNA"/>
</dbReference>
<organism evidence="2 3">
    <name type="scientific">Catenulispora acidiphila (strain DSM 44928 / JCM 14897 / NBRC 102108 / NRRL B-24433 / ID139908)</name>
    <dbReference type="NCBI Taxonomy" id="479433"/>
    <lineage>
        <taxon>Bacteria</taxon>
        <taxon>Bacillati</taxon>
        <taxon>Actinomycetota</taxon>
        <taxon>Actinomycetes</taxon>
        <taxon>Catenulisporales</taxon>
        <taxon>Catenulisporaceae</taxon>
        <taxon>Catenulispora</taxon>
    </lineage>
</organism>
<accession>C7Q8H1</accession>
<dbReference type="HOGENOM" id="CLU_013918_1_0_11"/>
<dbReference type="STRING" id="479433.Caci_7330"/>
<dbReference type="Gene3D" id="3.40.50.300">
    <property type="entry name" value="P-loop containing nucleotide triphosphate hydrolases"/>
    <property type="match status" value="2"/>
</dbReference>
<evidence type="ECO:0000256" key="1">
    <source>
        <dbReference type="SAM" id="MobiDB-lite"/>
    </source>
</evidence>
<feature type="region of interest" description="Disordered" evidence="1">
    <location>
        <begin position="664"/>
        <end position="719"/>
    </location>
</feature>
<dbReference type="KEGG" id="cai:Caci_7330"/>
<keyword evidence="3" id="KW-1185">Reference proteome</keyword>
<feature type="region of interest" description="Disordered" evidence="1">
    <location>
        <begin position="266"/>
        <end position="301"/>
    </location>
</feature>
<dbReference type="OrthoDB" id="3258326at2"/>